<dbReference type="EMBL" id="FNRT01000002">
    <property type="protein sequence ID" value="SEB63307.1"/>
    <property type="molecule type" value="Genomic_DNA"/>
</dbReference>
<accession>A0A1H4KXU2</accession>
<evidence type="ECO:0000313" key="2">
    <source>
        <dbReference type="Proteomes" id="UP000198742"/>
    </source>
</evidence>
<name>A0A1H4KXU2_9ACTN</name>
<protein>
    <submittedName>
        <fullName evidence="1">Uncharacterized protein</fullName>
    </submittedName>
</protein>
<evidence type="ECO:0000313" key="1">
    <source>
        <dbReference type="EMBL" id="SEB63307.1"/>
    </source>
</evidence>
<keyword evidence="2" id="KW-1185">Reference proteome</keyword>
<dbReference type="AlphaFoldDB" id="A0A1H4KXU2"/>
<organism evidence="1 2">
    <name type="scientific">Nocardioides exalbidus</name>
    <dbReference type="NCBI Taxonomy" id="402596"/>
    <lineage>
        <taxon>Bacteria</taxon>
        <taxon>Bacillati</taxon>
        <taxon>Actinomycetota</taxon>
        <taxon>Actinomycetes</taxon>
        <taxon>Propionibacteriales</taxon>
        <taxon>Nocardioidaceae</taxon>
        <taxon>Nocardioides</taxon>
    </lineage>
</organism>
<proteinExistence type="predicted"/>
<dbReference type="OrthoDB" id="3787107at2"/>
<gene>
    <name evidence="1" type="ORF">SAMN04489844_0725</name>
</gene>
<dbReference type="Proteomes" id="UP000198742">
    <property type="component" value="Unassembled WGS sequence"/>
</dbReference>
<dbReference type="RefSeq" id="WP_090967904.1">
    <property type="nucleotide sequence ID" value="NZ_FNRT01000002.1"/>
</dbReference>
<reference evidence="2" key="1">
    <citation type="submission" date="2016-10" db="EMBL/GenBank/DDBJ databases">
        <authorList>
            <person name="Varghese N."/>
            <person name="Submissions S."/>
        </authorList>
    </citation>
    <scope>NUCLEOTIDE SEQUENCE [LARGE SCALE GENOMIC DNA]</scope>
    <source>
        <strain evidence="2">DSM 22017</strain>
    </source>
</reference>
<sequence>MGSTMLHICLETAGAPRADGEHEAGDRWICECGGNFVYREGFNASRPAHSTMGWWPAPAIPRPRSAIGNLLLGPRKG</sequence>